<dbReference type="Pfam" id="PF13700">
    <property type="entry name" value="DUF4158"/>
    <property type="match status" value="1"/>
</dbReference>
<comment type="caution">
    <text evidence="7">The sequence shown here is derived from an EMBL/GenBank/DDBJ whole genome shotgun (WGS) entry which is preliminary data.</text>
</comment>
<evidence type="ECO:0000313" key="8">
    <source>
        <dbReference type="Proteomes" id="UP001615550"/>
    </source>
</evidence>
<evidence type="ECO:0000256" key="2">
    <source>
        <dbReference type="ARBA" id="ARBA00022578"/>
    </source>
</evidence>
<reference evidence="7 8" key="1">
    <citation type="submission" date="2024-08" db="EMBL/GenBank/DDBJ databases">
        <title>Draft Genome Sequence of Legionella lytica strain DSB2004, Isolated From a Fire Sprinkler System.</title>
        <authorList>
            <person name="Everhart A.D."/>
            <person name="Kidane D.T."/>
            <person name="Farone A.L."/>
            <person name="Farone M.B."/>
        </authorList>
    </citation>
    <scope>NUCLEOTIDE SEQUENCE [LARGE SCALE GENOMIC DNA]</scope>
    <source>
        <strain evidence="7 8">DSB2004</strain>
    </source>
</reference>
<dbReference type="NCBIfam" id="NF033527">
    <property type="entry name" value="transpos_Tn3"/>
    <property type="match status" value="1"/>
</dbReference>
<keyword evidence="3" id="KW-0238">DNA-binding</keyword>
<name>A0ABW8DBW4_9GAMM</name>
<evidence type="ECO:0000256" key="3">
    <source>
        <dbReference type="ARBA" id="ARBA00023125"/>
    </source>
</evidence>
<dbReference type="InterPro" id="IPR025296">
    <property type="entry name" value="DUF4158"/>
</dbReference>
<sequence length="1023" mass="117648">MAISDHLTILSQEEISQLYDLPKIDEEDRSLFFEITAEDEVYLSKQSIVNNKINYLLQVGYFRATRNFYKFTFQQVKDDTQFIIKQHFPGTNFPKKDIDINKHYAAQKMICDIYSYTRSGAEFIANLGRHAKKLTSRDLQPKFVFDELLEFCEQHKTIRPKYSTLQSIVSKAINREENRLTLKLERLLNKGEKADLDSLLAKDDLFHNLTLLKKDPKNFKTKEMQKELSKQKKIVALFNKSKMIIPLLNISRQNIQYYTGLAEFYEVNILQKLNRKKARLYLICFVWQRFVKLNDHLTSFFIHKMGTYEDLAKAYAQACVLEAKLGIDPARKTASKILKIIANHDIVPDNIRPSCYEIVDQKNFSVFAEKLANPSIDERDYTWTYYDNEFSAIKTNLRSIFTALEFNSEQQANLGSAIEFMQQLLGKGKVEDIPALGAPLAFAPSGMTKYLIYKKIISGSGKRLKKIKFININRYEVILYQQIAKELSSGNLFISDTVNYRRLEDELISKDSWLKDKTKILDNLSNCLNLKPIASLLKAMEKEIDGLYKQVNQRIVSKQNKNIKIDEDKLTWRLPYKKKEDLANNPFYKKIETVSLASGIEYTAQATGFFESFTHILNKGAKTAVKPEHVKAYLIAQGASIGKKRMAESSDVSIHDLNNVEGTFIRLESLIGAGDQIINHIAKLPIFEYYNLSDYGIHASLDGQKLETKYQTIMARYSTKYFGYGKGVVSYSLIANHLPVNTKVIGANEHESHHVLDIVYNNTSDLKITAVSGDMHSINRVNFAMMYLFGYDFMPRFTQINRKADKNLVAFKKPSEYSKFLIKPSKKIPKQLIIDEWDNILRIIASIAMKETSQSTVIRKLSSYTQANSTLKALIEFDKIIMSIYMLKYIDDVEMRRCVHRALNRGEAFHQLRSAILKISGKQLLGKTDKMLEINNQCNKILACCMIYYNTALLSALLEQAKQRGDEALCNEIKRLSPVAWQHFNMLGTFTFCKSEKLIDIQEVAKLLLEDETINARSISLAV</sequence>
<accession>A0ABW8DBW4</accession>
<evidence type="ECO:0000259" key="6">
    <source>
        <dbReference type="Pfam" id="PF13700"/>
    </source>
</evidence>
<keyword evidence="4" id="KW-0233">DNA recombination</keyword>
<evidence type="ECO:0000256" key="4">
    <source>
        <dbReference type="ARBA" id="ARBA00023172"/>
    </source>
</evidence>
<organism evidence="7 8">
    <name type="scientific">Legionella lytica</name>
    <dbReference type="NCBI Taxonomy" id="96232"/>
    <lineage>
        <taxon>Bacteria</taxon>
        <taxon>Pseudomonadati</taxon>
        <taxon>Pseudomonadota</taxon>
        <taxon>Gammaproteobacteria</taxon>
        <taxon>Legionellales</taxon>
        <taxon>Legionellaceae</taxon>
        <taxon>Legionella</taxon>
    </lineage>
</organism>
<dbReference type="RefSeq" id="WP_298622579.1">
    <property type="nucleotide sequence ID" value="NZ_JBGORX010000018.1"/>
</dbReference>
<feature type="domain" description="Tn3 transposase DDE" evidence="5">
    <location>
        <begin position="602"/>
        <end position="990"/>
    </location>
</feature>
<comment type="similarity">
    <text evidence="1">Belongs to the transposase 7 family.</text>
</comment>
<evidence type="ECO:0000259" key="5">
    <source>
        <dbReference type="Pfam" id="PF01526"/>
    </source>
</evidence>
<keyword evidence="8" id="KW-1185">Reference proteome</keyword>
<dbReference type="Proteomes" id="UP001615550">
    <property type="component" value="Unassembled WGS sequence"/>
</dbReference>
<proteinExistence type="inferred from homology"/>
<protein>
    <submittedName>
        <fullName evidence="7">Tn3 family transposase</fullName>
    </submittedName>
</protein>
<dbReference type="InterPro" id="IPR002513">
    <property type="entry name" value="Tn3_Tnp_DDE_dom"/>
</dbReference>
<feature type="domain" description="DUF4158" evidence="6">
    <location>
        <begin position="9"/>
        <end position="172"/>
    </location>
</feature>
<gene>
    <name evidence="7" type="ORF">ACD661_16800</name>
</gene>
<keyword evidence="2" id="KW-0815">Transposition</keyword>
<evidence type="ECO:0000256" key="1">
    <source>
        <dbReference type="ARBA" id="ARBA00009402"/>
    </source>
</evidence>
<dbReference type="Pfam" id="PF01526">
    <property type="entry name" value="DDE_Tnp_Tn3"/>
    <property type="match status" value="1"/>
</dbReference>
<dbReference type="EMBL" id="JBGORX010000018">
    <property type="protein sequence ID" value="MFJ1270214.1"/>
    <property type="molecule type" value="Genomic_DNA"/>
</dbReference>
<evidence type="ECO:0000313" key="7">
    <source>
        <dbReference type="EMBL" id="MFJ1270214.1"/>
    </source>
</evidence>
<dbReference type="InterPro" id="IPR047653">
    <property type="entry name" value="Tn3-like_transpos"/>
</dbReference>